<dbReference type="STRING" id="1070319.CAGGBEG34_20042"/>
<feature type="domain" description="UPF0033" evidence="2">
    <location>
        <begin position="13"/>
        <end position="37"/>
    </location>
</feature>
<organism evidence="3 4">
    <name type="scientific">Candidatus Glomeribacter gigasporarum BEG34</name>
    <dbReference type="NCBI Taxonomy" id="1070319"/>
    <lineage>
        <taxon>Bacteria</taxon>
        <taxon>Pseudomonadati</taxon>
        <taxon>Pseudomonadota</taxon>
        <taxon>Betaproteobacteria</taxon>
        <taxon>Burkholderiales</taxon>
        <taxon>Burkholderiaceae</taxon>
        <taxon>Candidatus Glomeribacter</taxon>
    </lineage>
</organism>
<sequence length="81" mass="8929">MTVDQNQKIDAEVNACGLHCPLPVLRLKKALSSLQSGQIVKVRVTDPQSVRDFAAFAKQAGHQMIEVRAQDGEWSVLIQKS</sequence>
<keyword evidence="4" id="KW-1185">Reference proteome</keyword>
<dbReference type="Proteomes" id="UP000054051">
    <property type="component" value="Unassembled WGS sequence"/>
</dbReference>
<name>G2JAI7_9BURK</name>
<dbReference type="PANTHER" id="PTHR33279">
    <property type="entry name" value="SULFUR CARRIER PROTEIN YEDF-RELATED"/>
    <property type="match status" value="1"/>
</dbReference>
<dbReference type="OrthoDB" id="9797551at2"/>
<protein>
    <submittedName>
        <fullName evidence="3">Putative SirA-like protein</fullName>
        <ecNumber evidence="3">2.8.1.-</ecNumber>
    </submittedName>
</protein>
<dbReference type="GO" id="GO:0016740">
    <property type="term" value="F:transferase activity"/>
    <property type="evidence" value="ECO:0007669"/>
    <property type="project" value="UniProtKB-KW"/>
</dbReference>
<comment type="similarity">
    <text evidence="1">Belongs to the sulfur carrier protein TusA family.</text>
</comment>
<dbReference type="RefSeq" id="WP_006682926.1">
    <property type="nucleotide sequence ID" value="NZ_CAFB01000047.1"/>
</dbReference>
<keyword evidence="3" id="KW-0808">Transferase</keyword>
<dbReference type="AlphaFoldDB" id="G2JAI7"/>
<evidence type="ECO:0000313" key="4">
    <source>
        <dbReference type="Proteomes" id="UP000054051"/>
    </source>
</evidence>
<dbReference type="InterPro" id="IPR036868">
    <property type="entry name" value="TusA-like_sf"/>
</dbReference>
<dbReference type="EMBL" id="CAFB01000047">
    <property type="protein sequence ID" value="CCD29789.1"/>
    <property type="molecule type" value="Genomic_DNA"/>
</dbReference>
<evidence type="ECO:0000256" key="1">
    <source>
        <dbReference type="ARBA" id="ARBA00008984"/>
    </source>
</evidence>
<evidence type="ECO:0000259" key="2">
    <source>
        <dbReference type="PROSITE" id="PS01148"/>
    </source>
</evidence>
<dbReference type="Gene3D" id="3.30.110.40">
    <property type="entry name" value="TusA-like domain"/>
    <property type="match status" value="1"/>
</dbReference>
<proteinExistence type="inferred from homology"/>
<dbReference type="InterPro" id="IPR001455">
    <property type="entry name" value="TusA-like"/>
</dbReference>
<evidence type="ECO:0000313" key="3">
    <source>
        <dbReference type="EMBL" id="CCD29789.1"/>
    </source>
</evidence>
<dbReference type="Pfam" id="PF01206">
    <property type="entry name" value="TusA"/>
    <property type="match status" value="1"/>
</dbReference>
<dbReference type="PROSITE" id="PS01148">
    <property type="entry name" value="UPF0033"/>
    <property type="match status" value="1"/>
</dbReference>
<dbReference type="eggNOG" id="COG0425">
    <property type="taxonomic scope" value="Bacteria"/>
</dbReference>
<gene>
    <name evidence="3" type="ORF">CAGGBEG34_20042</name>
</gene>
<reference evidence="3 4" key="1">
    <citation type="submission" date="2011-08" db="EMBL/GenBank/DDBJ databases">
        <title>The genome of the obligate endobacterium of an arbuscular mycorrhizal fungus reveals an interphylum network of nutritional interactions.</title>
        <authorList>
            <person name="Ghignone S."/>
            <person name="Salvioli A."/>
            <person name="Anca I."/>
            <person name="Lumini E."/>
            <person name="Ortu G."/>
            <person name="Petiti L."/>
            <person name="Cruveiller S."/>
            <person name="Bianciotto V."/>
            <person name="Piffanelli P."/>
            <person name="Lanfranco L."/>
            <person name="Bonfante P."/>
        </authorList>
    </citation>
    <scope>NUCLEOTIDE SEQUENCE [LARGE SCALE GENOMIC DNA]</scope>
    <source>
        <strain evidence="3 4">BEG34</strain>
    </source>
</reference>
<dbReference type="EC" id="2.8.1.-" evidence="3"/>
<dbReference type="CDD" id="cd00291">
    <property type="entry name" value="SirA_YedF_YeeD"/>
    <property type="match status" value="1"/>
</dbReference>
<comment type="caution">
    <text evidence="3">The sequence shown here is derived from an EMBL/GenBank/DDBJ whole genome shotgun (WGS) entry which is preliminary data.</text>
</comment>
<accession>G2JAI7</accession>
<dbReference type="PANTHER" id="PTHR33279:SF6">
    <property type="entry name" value="SULFUR CARRIER PROTEIN YEDF-RELATED"/>
    <property type="match status" value="1"/>
</dbReference>
<dbReference type="SUPFAM" id="SSF64307">
    <property type="entry name" value="SirA-like"/>
    <property type="match status" value="1"/>
</dbReference>